<proteinExistence type="predicted"/>
<gene>
    <name evidence="2" type="ORF">EV385_5565</name>
</gene>
<evidence type="ECO:0000313" key="2">
    <source>
        <dbReference type="EMBL" id="RZU53634.1"/>
    </source>
</evidence>
<dbReference type="Proteomes" id="UP000292564">
    <property type="component" value="Unassembled WGS sequence"/>
</dbReference>
<evidence type="ECO:0000256" key="1">
    <source>
        <dbReference type="SAM" id="SignalP"/>
    </source>
</evidence>
<dbReference type="InterPro" id="IPR006311">
    <property type="entry name" value="TAT_signal"/>
</dbReference>
<keyword evidence="3" id="KW-1185">Reference proteome</keyword>
<accession>A0A4Q7ZS13</accession>
<sequence length="307" mass="31291">MNDTRTPQPSRRPRLIGLALASAAALTAGQLALSSPASASVGSDLRLVPGQSTTDSGFSKTAVATCPAGTVVYGGGGDIVGGGHAVILYELDSRGDRTHFFASAHEAVGGYTGSWTVYSWAVCGPNRPELGLAYTSAVNSTNTGARGVRTAVTCPAGKKVISVGGAAAGPFWYFQHQAPGMILDSLTPSSDLRSVTVDSYQEEQANNNDAGTVASAICGYAPAGLQLVPRAISASSTADKAVTKECPTGTRAISAAGGLDGAGGQAYLDRLVPHTRSLLTGGDIDARHDRNGSSRSWTASLYLICAQ</sequence>
<feature type="signal peptide" evidence="1">
    <location>
        <begin position="1"/>
        <end position="39"/>
    </location>
</feature>
<dbReference type="PROSITE" id="PS51318">
    <property type="entry name" value="TAT"/>
    <property type="match status" value="1"/>
</dbReference>
<organism evidence="2 3">
    <name type="scientific">Krasilnikovia cinnamomea</name>
    <dbReference type="NCBI Taxonomy" id="349313"/>
    <lineage>
        <taxon>Bacteria</taxon>
        <taxon>Bacillati</taxon>
        <taxon>Actinomycetota</taxon>
        <taxon>Actinomycetes</taxon>
        <taxon>Micromonosporales</taxon>
        <taxon>Micromonosporaceae</taxon>
        <taxon>Krasilnikovia</taxon>
    </lineage>
</organism>
<reference evidence="2 3" key="1">
    <citation type="submission" date="2019-02" db="EMBL/GenBank/DDBJ databases">
        <title>Sequencing the genomes of 1000 actinobacteria strains.</title>
        <authorList>
            <person name="Klenk H.-P."/>
        </authorList>
    </citation>
    <scope>NUCLEOTIDE SEQUENCE [LARGE SCALE GENOMIC DNA]</scope>
    <source>
        <strain evidence="2 3">DSM 45162</strain>
    </source>
</reference>
<dbReference type="EMBL" id="SHKY01000001">
    <property type="protein sequence ID" value="RZU53634.1"/>
    <property type="molecule type" value="Genomic_DNA"/>
</dbReference>
<protein>
    <submittedName>
        <fullName evidence="2">Uncharacterized protein</fullName>
    </submittedName>
</protein>
<comment type="caution">
    <text evidence="2">The sequence shown here is derived from an EMBL/GenBank/DDBJ whole genome shotgun (WGS) entry which is preliminary data.</text>
</comment>
<name>A0A4Q7ZS13_9ACTN</name>
<feature type="chain" id="PRO_5020461704" evidence="1">
    <location>
        <begin position="40"/>
        <end position="307"/>
    </location>
</feature>
<dbReference type="OrthoDB" id="3544312at2"/>
<keyword evidence="1" id="KW-0732">Signal</keyword>
<evidence type="ECO:0000313" key="3">
    <source>
        <dbReference type="Proteomes" id="UP000292564"/>
    </source>
</evidence>
<dbReference type="AlphaFoldDB" id="A0A4Q7ZS13"/>
<dbReference type="RefSeq" id="WP_130512101.1">
    <property type="nucleotide sequence ID" value="NZ_SHKY01000001.1"/>
</dbReference>